<dbReference type="GO" id="GO:0016491">
    <property type="term" value="F:oxidoreductase activity"/>
    <property type="evidence" value="ECO:0007669"/>
    <property type="project" value="UniProtKB-KW"/>
</dbReference>
<protein>
    <submittedName>
        <fullName evidence="5">Putative dehydrogenase</fullName>
    </submittedName>
</protein>
<dbReference type="AlphaFoldDB" id="A0A7W6DT40"/>
<evidence type="ECO:0000313" key="6">
    <source>
        <dbReference type="Proteomes" id="UP000541426"/>
    </source>
</evidence>
<dbReference type="Proteomes" id="UP000541426">
    <property type="component" value="Unassembled WGS sequence"/>
</dbReference>
<accession>A0A7W6DT40</accession>
<dbReference type="SUPFAM" id="SSF51735">
    <property type="entry name" value="NAD(P)-binding Rossmann-fold domains"/>
    <property type="match status" value="1"/>
</dbReference>
<dbReference type="InterPro" id="IPR000683">
    <property type="entry name" value="Gfo/Idh/MocA-like_OxRdtase_N"/>
</dbReference>
<feature type="domain" description="GFO/IDH/MocA-like oxidoreductase" evidence="4">
    <location>
        <begin position="132"/>
        <end position="248"/>
    </location>
</feature>
<dbReference type="RefSeq" id="WP_183970075.1">
    <property type="nucleotide sequence ID" value="NZ_BAABBZ010000053.1"/>
</dbReference>
<dbReference type="Pfam" id="PF01408">
    <property type="entry name" value="GFO_IDH_MocA"/>
    <property type="match status" value="1"/>
</dbReference>
<dbReference type="InterPro" id="IPR050984">
    <property type="entry name" value="Gfo/Idh/MocA_domain"/>
</dbReference>
<keyword evidence="2" id="KW-0560">Oxidoreductase</keyword>
<comment type="caution">
    <text evidence="5">The sequence shown here is derived from an EMBL/GenBank/DDBJ whole genome shotgun (WGS) entry which is preliminary data.</text>
</comment>
<feature type="domain" description="Gfo/Idh/MocA-like oxidoreductase N-terminal" evidence="3">
    <location>
        <begin position="5"/>
        <end position="122"/>
    </location>
</feature>
<dbReference type="Gene3D" id="3.40.50.720">
    <property type="entry name" value="NAD(P)-binding Rossmann-like Domain"/>
    <property type="match status" value="1"/>
</dbReference>
<comment type="similarity">
    <text evidence="1">Belongs to the Gfo/Idh/MocA family.</text>
</comment>
<keyword evidence="6" id="KW-1185">Reference proteome</keyword>
<gene>
    <name evidence="5" type="ORF">GGQ68_004686</name>
</gene>
<name>A0A7W6DT40_9RHOB</name>
<reference evidence="5 6" key="1">
    <citation type="submission" date="2020-08" db="EMBL/GenBank/DDBJ databases">
        <title>Genomic Encyclopedia of Type Strains, Phase IV (KMG-IV): sequencing the most valuable type-strain genomes for metagenomic binning, comparative biology and taxonomic classification.</title>
        <authorList>
            <person name="Goeker M."/>
        </authorList>
    </citation>
    <scope>NUCLEOTIDE SEQUENCE [LARGE SCALE GENOMIC DNA]</scope>
    <source>
        <strain evidence="5 6">DSM 102235</strain>
    </source>
</reference>
<evidence type="ECO:0000256" key="2">
    <source>
        <dbReference type="ARBA" id="ARBA00023002"/>
    </source>
</evidence>
<dbReference type="Gene3D" id="3.30.360.10">
    <property type="entry name" value="Dihydrodipicolinate Reductase, domain 2"/>
    <property type="match status" value="1"/>
</dbReference>
<dbReference type="EMBL" id="JACIEJ010000019">
    <property type="protein sequence ID" value="MBB3988329.1"/>
    <property type="molecule type" value="Genomic_DNA"/>
</dbReference>
<organism evidence="5 6">
    <name type="scientific">Sagittula marina</name>
    <dbReference type="NCBI Taxonomy" id="943940"/>
    <lineage>
        <taxon>Bacteria</taxon>
        <taxon>Pseudomonadati</taxon>
        <taxon>Pseudomonadota</taxon>
        <taxon>Alphaproteobacteria</taxon>
        <taxon>Rhodobacterales</taxon>
        <taxon>Roseobacteraceae</taxon>
        <taxon>Sagittula</taxon>
    </lineage>
</organism>
<dbReference type="InterPro" id="IPR055170">
    <property type="entry name" value="GFO_IDH_MocA-like_dom"/>
</dbReference>
<dbReference type="Pfam" id="PF22725">
    <property type="entry name" value="GFO_IDH_MocA_C3"/>
    <property type="match status" value="1"/>
</dbReference>
<evidence type="ECO:0000259" key="3">
    <source>
        <dbReference type="Pfam" id="PF01408"/>
    </source>
</evidence>
<dbReference type="PANTHER" id="PTHR22604:SF105">
    <property type="entry name" value="TRANS-1,2-DIHYDROBENZENE-1,2-DIOL DEHYDROGENASE"/>
    <property type="match status" value="1"/>
</dbReference>
<dbReference type="GO" id="GO:0000166">
    <property type="term" value="F:nucleotide binding"/>
    <property type="evidence" value="ECO:0007669"/>
    <property type="project" value="InterPro"/>
</dbReference>
<proteinExistence type="inferred from homology"/>
<dbReference type="InterPro" id="IPR036291">
    <property type="entry name" value="NAD(P)-bd_dom_sf"/>
</dbReference>
<dbReference type="PANTHER" id="PTHR22604">
    <property type="entry name" value="OXIDOREDUCTASES"/>
    <property type="match status" value="1"/>
</dbReference>
<evidence type="ECO:0000313" key="5">
    <source>
        <dbReference type="EMBL" id="MBB3988329.1"/>
    </source>
</evidence>
<sequence length="343" mass="36444">MNDLTWGILGTAGIARKAMLPALRAAEGCRLGAIASRDVTRAEAMARDFDIPRAYGSYEALLADPWIDVIYNPLPNHLHVPLTLQALAAGKHVLCEKPLALTLSDARNVTAAAQDAGRVVAEAFMTRHHPQWRRARDMVSSGRIGRLNGVQAMFSYCNNDPGNVRNQKAIGGGGLYDVGCYAVDTARFFFGSEPEAVSCLMDIDPDFGTDRLTTGAARFAGGGQLSFTVSTQSALVQQLTLLGSDGYLVFDAPFNCPADHPARLAVDSGADLLGGGRALLACPPVDQYRLQAETFAQAVRQARPDPATAGDILGNAATLEALARAAQSHRWEAISPTTNHAGD</sequence>
<evidence type="ECO:0000256" key="1">
    <source>
        <dbReference type="ARBA" id="ARBA00010928"/>
    </source>
</evidence>
<dbReference type="SUPFAM" id="SSF55347">
    <property type="entry name" value="Glyceraldehyde-3-phosphate dehydrogenase-like, C-terminal domain"/>
    <property type="match status" value="1"/>
</dbReference>
<evidence type="ECO:0000259" key="4">
    <source>
        <dbReference type="Pfam" id="PF22725"/>
    </source>
</evidence>